<dbReference type="EMBL" id="JABFTP020000021">
    <property type="protein sequence ID" value="KAL3269461.1"/>
    <property type="molecule type" value="Genomic_DNA"/>
</dbReference>
<protein>
    <submittedName>
        <fullName evidence="3">Uncharacterized protein</fullName>
    </submittedName>
</protein>
<sequence>MVRSTTRNDIDHLNNTFPMHLLEKDDDCCNKELRGAKKAVSFSICNGALSISENKSCVSHSEEKLHQQKMKTSTSDTAKSSADDIFVCKKNLSDEHIDCEKSQCQYIRQITQLKKRRKGMIKMGSFMNEILTEAITSADNEIDELRDRREAAHAVKGSSICLKPCRKEKSEKTFKDKSVATKISEDIKEFTNTVVENLEDKKYSTVKDIQLTSSSKSEQNGSKRSSIESNSKNLERIPIVANRSPSRINSLLEEKDSDELLLSSLFEARNKFAARKKRNSFEGNIQGKSNTNSLRGISEAIDFDQKNLSEKVNDKHEKIDQHKAEGVKNDVLCSESDKSDKSDKQEDAYGGSSSSAASKVEDFDTQHKIPELGQKISLHPAKFEETLGEDIRPLMSTEKNDQKEFEETAFETNKKEQNKESEPDTLNKNVHVGEASHKTPENTGNENSPHFQRCTCGRNPVSKIGNIISSICSTSFETVSYFLQNLRNSRTPCLPVQQCNYGECYKGRINRCITQANRARSFCSCDIATNKYCGRTCYDVDRNLWYSCCPDFVCREQNVVTITFRESAERRMVFLDNACRNSRYHVIYE</sequence>
<feature type="compositionally biased region" description="Basic and acidic residues" evidence="2">
    <location>
        <begin position="388"/>
        <end position="422"/>
    </location>
</feature>
<feature type="region of interest" description="Disordered" evidence="2">
    <location>
        <begin position="388"/>
        <end position="426"/>
    </location>
</feature>
<feature type="region of interest" description="Disordered" evidence="2">
    <location>
        <begin position="211"/>
        <end position="230"/>
    </location>
</feature>
<evidence type="ECO:0000256" key="1">
    <source>
        <dbReference type="SAM" id="Coils"/>
    </source>
</evidence>
<gene>
    <name evidence="3" type="ORF">HHI36_008531</name>
</gene>
<keyword evidence="4" id="KW-1185">Reference proteome</keyword>
<proteinExistence type="predicted"/>
<evidence type="ECO:0000313" key="3">
    <source>
        <dbReference type="EMBL" id="KAL3269461.1"/>
    </source>
</evidence>
<name>A0ABD2MSM0_9CUCU</name>
<feature type="compositionally biased region" description="Basic and acidic residues" evidence="2">
    <location>
        <begin position="314"/>
        <end position="328"/>
    </location>
</feature>
<reference evidence="3 4" key="1">
    <citation type="journal article" date="2021" name="BMC Biol.">
        <title>Horizontally acquired antibacterial genes associated with adaptive radiation of ladybird beetles.</title>
        <authorList>
            <person name="Li H.S."/>
            <person name="Tang X.F."/>
            <person name="Huang Y.H."/>
            <person name="Xu Z.Y."/>
            <person name="Chen M.L."/>
            <person name="Du X.Y."/>
            <person name="Qiu B.Y."/>
            <person name="Chen P.T."/>
            <person name="Zhang W."/>
            <person name="Slipinski A."/>
            <person name="Escalona H.E."/>
            <person name="Waterhouse R.M."/>
            <person name="Zwick A."/>
            <person name="Pang H."/>
        </authorList>
    </citation>
    <scope>NUCLEOTIDE SEQUENCE [LARGE SCALE GENOMIC DNA]</scope>
    <source>
        <strain evidence="3">SYSU2018</strain>
    </source>
</reference>
<feature type="compositionally biased region" description="Basic and acidic residues" evidence="2">
    <location>
        <begin position="335"/>
        <end position="347"/>
    </location>
</feature>
<feature type="coiled-coil region" evidence="1">
    <location>
        <begin position="128"/>
        <end position="155"/>
    </location>
</feature>
<feature type="region of interest" description="Disordered" evidence="2">
    <location>
        <begin position="314"/>
        <end position="362"/>
    </location>
</feature>
<dbReference type="Proteomes" id="UP001516400">
    <property type="component" value="Unassembled WGS sequence"/>
</dbReference>
<dbReference type="AlphaFoldDB" id="A0ABD2MSM0"/>
<evidence type="ECO:0000313" key="4">
    <source>
        <dbReference type="Proteomes" id="UP001516400"/>
    </source>
</evidence>
<accession>A0ABD2MSM0</accession>
<comment type="caution">
    <text evidence="3">The sequence shown here is derived from an EMBL/GenBank/DDBJ whole genome shotgun (WGS) entry which is preliminary data.</text>
</comment>
<evidence type="ECO:0000256" key="2">
    <source>
        <dbReference type="SAM" id="MobiDB-lite"/>
    </source>
</evidence>
<organism evidence="3 4">
    <name type="scientific">Cryptolaemus montrouzieri</name>
    <dbReference type="NCBI Taxonomy" id="559131"/>
    <lineage>
        <taxon>Eukaryota</taxon>
        <taxon>Metazoa</taxon>
        <taxon>Ecdysozoa</taxon>
        <taxon>Arthropoda</taxon>
        <taxon>Hexapoda</taxon>
        <taxon>Insecta</taxon>
        <taxon>Pterygota</taxon>
        <taxon>Neoptera</taxon>
        <taxon>Endopterygota</taxon>
        <taxon>Coleoptera</taxon>
        <taxon>Polyphaga</taxon>
        <taxon>Cucujiformia</taxon>
        <taxon>Coccinelloidea</taxon>
        <taxon>Coccinellidae</taxon>
        <taxon>Scymninae</taxon>
        <taxon>Scymnini</taxon>
        <taxon>Cryptolaemus</taxon>
    </lineage>
</organism>
<keyword evidence="1" id="KW-0175">Coiled coil</keyword>